<dbReference type="EMBL" id="UOGB01000212">
    <property type="protein sequence ID" value="VAX21635.1"/>
    <property type="molecule type" value="Genomic_DNA"/>
</dbReference>
<dbReference type="HAMAP" id="MF_00801">
    <property type="entry name" value="Endonuclease_5"/>
    <property type="match status" value="1"/>
</dbReference>
<proteinExistence type="inferred from homology"/>
<dbReference type="GO" id="GO:0005737">
    <property type="term" value="C:cytoplasm"/>
    <property type="evidence" value="ECO:0007669"/>
    <property type="project" value="UniProtKB-SubCell"/>
</dbReference>
<name>A0A3B1CRK2_9ZZZZ</name>
<organism evidence="6">
    <name type="scientific">hydrothermal vent metagenome</name>
    <dbReference type="NCBI Taxonomy" id="652676"/>
    <lineage>
        <taxon>unclassified sequences</taxon>
        <taxon>metagenomes</taxon>
        <taxon>ecological metagenomes</taxon>
    </lineage>
</organism>
<keyword evidence="2" id="KW-0963">Cytoplasm</keyword>
<dbReference type="AlphaFoldDB" id="A0A3B1CRK2"/>
<evidence type="ECO:0000256" key="1">
    <source>
        <dbReference type="ARBA" id="ARBA00004496"/>
    </source>
</evidence>
<evidence type="ECO:0000313" key="6">
    <source>
        <dbReference type="EMBL" id="VAX21635.1"/>
    </source>
</evidence>
<evidence type="ECO:0000256" key="5">
    <source>
        <dbReference type="ARBA" id="ARBA00022801"/>
    </source>
</evidence>
<dbReference type="Gene3D" id="3.30.2170.10">
    <property type="entry name" value="archaeoglobus fulgidus dsm 4304 superfamily"/>
    <property type="match status" value="1"/>
</dbReference>
<reference evidence="6" key="1">
    <citation type="submission" date="2018-06" db="EMBL/GenBank/DDBJ databases">
        <authorList>
            <person name="Zhirakovskaya E."/>
        </authorList>
    </citation>
    <scope>NUCLEOTIDE SEQUENCE</scope>
</reference>
<dbReference type="CDD" id="cd06559">
    <property type="entry name" value="Endonuclease_V"/>
    <property type="match status" value="1"/>
</dbReference>
<comment type="subcellular location">
    <subcellularLocation>
        <location evidence="1">Cytoplasm</location>
    </subcellularLocation>
</comment>
<dbReference type="InterPro" id="IPR007581">
    <property type="entry name" value="Endonuclease-V"/>
</dbReference>
<evidence type="ECO:0000256" key="3">
    <source>
        <dbReference type="ARBA" id="ARBA00022722"/>
    </source>
</evidence>
<sequence length="211" mass="22832">MLTAKKAANLQLQMRGLVITEPVCNFNPCYIAGVDVSVRNGESRAAVVTVDIKGLLPVETATAAMPVSFPYVPGLLAFREAPVILEAFSRLKSRPDILIVDGQGMAHPRRFGLACHLGVELDIPSIGCAKSRLVGSHDEPKDIKGASTALIYKNEVTGKVLRTRKGVKPVYISIGHRVDLATAVDIIIRCVTRYRLPEPIRQAHKTAGEKA</sequence>
<dbReference type="NCBIfam" id="NF008629">
    <property type="entry name" value="PRK11617.1"/>
    <property type="match status" value="1"/>
</dbReference>
<keyword evidence="5 6" id="KW-0378">Hydrolase</keyword>
<dbReference type="GO" id="GO:0043737">
    <property type="term" value="F:deoxyribonuclease V activity"/>
    <property type="evidence" value="ECO:0007669"/>
    <property type="project" value="UniProtKB-EC"/>
</dbReference>
<dbReference type="EC" id="3.1.21.7" evidence="6"/>
<dbReference type="PANTHER" id="PTHR28511:SF1">
    <property type="entry name" value="ENDONUCLEASE V"/>
    <property type="match status" value="1"/>
</dbReference>
<dbReference type="GO" id="GO:0003727">
    <property type="term" value="F:single-stranded RNA binding"/>
    <property type="evidence" value="ECO:0007669"/>
    <property type="project" value="TreeGrafter"/>
</dbReference>
<dbReference type="GO" id="GO:0006281">
    <property type="term" value="P:DNA repair"/>
    <property type="evidence" value="ECO:0007669"/>
    <property type="project" value="InterPro"/>
</dbReference>
<keyword evidence="3" id="KW-0540">Nuclease</keyword>
<dbReference type="PANTHER" id="PTHR28511">
    <property type="entry name" value="ENDONUCLEASE V"/>
    <property type="match status" value="1"/>
</dbReference>
<evidence type="ECO:0000256" key="4">
    <source>
        <dbReference type="ARBA" id="ARBA00022759"/>
    </source>
</evidence>
<accession>A0A3B1CRK2</accession>
<protein>
    <submittedName>
        <fullName evidence="6">Endonuclease V</fullName>
        <ecNumber evidence="6">3.1.21.7</ecNumber>
    </submittedName>
</protein>
<dbReference type="Pfam" id="PF04493">
    <property type="entry name" value="Endonuclease_5"/>
    <property type="match status" value="1"/>
</dbReference>
<dbReference type="GO" id="GO:0016891">
    <property type="term" value="F:RNA endonuclease activity producing 5'-phosphomonoesters, hydrolytic mechanism"/>
    <property type="evidence" value="ECO:0007669"/>
    <property type="project" value="TreeGrafter"/>
</dbReference>
<gene>
    <name evidence="6" type="ORF">MNBD_NITROSPINAE03-1786</name>
</gene>
<evidence type="ECO:0000256" key="2">
    <source>
        <dbReference type="ARBA" id="ARBA00022490"/>
    </source>
</evidence>
<keyword evidence="4 6" id="KW-0255">Endonuclease</keyword>